<dbReference type="InterPro" id="IPR050884">
    <property type="entry name" value="CNP_phosphodiesterase-III"/>
</dbReference>
<name>A0A381X5C2_9ZZZZ</name>
<evidence type="ECO:0000313" key="3">
    <source>
        <dbReference type="EMBL" id="SVA59681.1"/>
    </source>
</evidence>
<dbReference type="AlphaFoldDB" id="A0A381X5C2"/>
<evidence type="ECO:0000256" key="2">
    <source>
        <dbReference type="ARBA" id="ARBA00022801"/>
    </source>
</evidence>
<dbReference type="GO" id="GO:0046872">
    <property type="term" value="F:metal ion binding"/>
    <property type="evidence" value="ECO:0007669"/>
    <property type="project" value="UniProtKB-KW"/>
</dbReference>
<dbReference type="InterPro" id="IPR029052">
    <property type="entry name" value="Metallo-depent_PP-like"/>
</dbReference>
<keyword evidence="1" id="KW-0479">Metal-binding</keyword>
<dbReference type="EMBL" id="UINC01013892">
    <property type="protein sequence ID" value="SVA59681.1"/>
    <property type="molecule type" value="Genomic_DNA"/>
</dbReference>
<protein>
    <recommendedName>
        <fullName evidence="4">Calcineurin-like phosphoesterase domain-containing protein</fullName>
    </recommendedName>
</protein>
<proteinExistence type="predicted"/>
<gene>
    <name evidence="3" type="ORF">METZ01_LOCUS112535</name>
</gene>
<sequence length="333" mass="36440">MKSLRKPRHTTAALLTLICLATCAGFISGVFSHRQQSFPYRQLAQMIGRQTTTPDYVYRPPEYDYQATLQCIDQLSDSSAKPLARVLVVGHAYGPVGGTNRGVDTRLIEFLSSSGERWDLMAMTGDIVSNATRHNLRLARNQLSPYARQLSVAPGNHDVGTTSDNALRDIFEEVFGPTYSAVVFTDALLVFVDLSVGWTLDSEQRNWLQDLLTNSDLYSQIIVFSHQLVWAEHVGADLAPNSFDGLVGEPDFAALLDLFQGVSVPIMFVAGDVGVGKNPGLYCGTRDGVHFIANGLGKESDYLIELTVLEHGGLSVYPIELGSQLQKPSSQNN</sequence>
<dbReference type="GO" id="GO:0016787">
    <property type="term" value="F:hydrolase activity"/>
    <property type="evidence" value="ECO:0007669"/>
    <property type="project" value="UniProtKB-KW"/>
</dbReference>
<evidence type="ECO:0000256" key="1">
    <source>
        <dbReference type="ARBA" id="ARBA00022723"/>
    </source>
</evidence>
<organism evidence="3">
    <name type="scientific">marine metagenome</name>
    <dbReference type="NCBI Taxonomy" id="408172"/>
    <lineage>
        <taxon>unclassified sequences</taxon>
        <taxon>metagenomes</taxon>
        <taxon>ecological metagenomes</taxon>
    </lineage>
</organism>
<dbReference type="Gene3D" id="3.60.21.10">
    <property type="match status" value="1"/>
</dbReference>
<keyword evidence="2" id="KW-0378">Hydrolase</keyword>
<reference evidence="3" key="1">
    <citation type="submission" date="2018-05" db="EMBL/GenBank/DDBJ databases">
        <authorList>
            <person name="Lanie J.A."/>
            <person name="Ng W.-L."/>
            <person name="Kazmierczak K.M."/>
            <person name="Andrzejewski T.M."/>
            <person name="Davidsen T.M."/>
            <person name="Wayne K.J."/>
            <person name="Tettelin H."/>
            <person name="Glass J.I."/>
            <person name="Rusch D."/>
            <person name="Podicherti R."/>
            <person name="Tsui H.-C.T."/>
            <person name="Winkler M.E."/>
        </authorList>
    </citation>
    <scope>NUCLEOTIDE SEQUENCE</scope>
</reference>
<accession>A0A381X5C2</accession>
<dbReference type="SUPFAM" id="SSF56300">
    <property type="entry name" value="Metallo-dependent phosphatases"/>
    <property type="match status" value="1"/>
</dbReference>
<dbReference type="PANTHER" id="PTHR42988">
    <property type="entry name" value="PHOSPHOHYDROLASE"/>
    <property type="match status" value="1"/>
</dbReference>
<dbReference type="PANTHER" id="PTHR42988:SF2">
    <property type="entry name" value="CYCLIC NUCLEOTIDE PHOSPHODIESTERASE CBUA0032-RELATED"/>
    <property type="match status" value="1"/>
</dbReference>
<evidence type="ECO:0008006" key="4">
    <source>
        <dbReference type="Google" id="ProtNLM"/>
    </source>
</evidence>